<feature type="compositionally biased region" description="Low complexity" evidence="1">
    <location>
        <begin position="114"/>
        <end position="126"/>
    </location>
</feature>
<keyword evidence="3" id="KW-1185">Reference proteome</keyword>
<gene>
    <name evidence="2" type="ORF">UJA718_LOCUS19484</name>
</gene>
<name>A0A820PQE3_9BILA</name>
<dbReference type="Gene3D" id="2.60.120.260">
    <property type="entry name" value="Galactose-binding domain-like"/>
    <property type="match status" value="1"/>
</dbReference>
<dbReference type="EMBL" id="CAJOBP010003467">
    <property type="protein sequence ID" value="CAF4406388.1"/>
    <property type="molecule type" value="Genomic_DNA"/>
</dbReference>
<dbReference type="Proteomes" id="UP000663873">
    <property type="component" value="Unassembled WGS sequence"/>
</dbReference>
<feature type="compositionally biased region" description="Polar residues" evidence="1">
    <location>
        <begin position="19"/>
        <end position="33"/>
    </location>
</feature>
<accession>A0A820PQE3</accession>
<organism evidence="2 3">
    <name type="scientific">Rotaria socialis</name>
    <dbReference type="NCBI Taxonomy" id="392032"/>
    <lineage>
        <taxon>Eukaryota</taxon>
        <taxon>Metazoa</taxon>
        <taxon>Spiralia</taxon>
        <taxon>Gnathifera</taxon>
        <taxon>Rotifera</taxon>
        <taxon>Eurotatoria</taxon>
        <taxon>Bdelloidea</taxon>
        <taxon>Philodinida</taxon>
        <taxon>Philodinidae</taxon>
        <taxon>Rotaria</taxon>
    </lineage>
</organism>
<sequence>MLKAKTMPNYLNLEEANGPSGQYKSKTFSSTSMHPVVTKMRETSSLNSIDITRTKTRRSTDNKSNVTSKTSSSKKMLTGVMNYDGASSITALVVFLLTNKLTSTVTTRTSTTATSTSTTTTSTITTPAPPCVPSSATSPTTGLASFAFDLLHDPDYSYLDDVLVYAGAVQMLTNTDFETSNLSHWIRTTSNGACGGAPSEVCNFLYHSENYSAYDGSNGCADQFSQQFMATSGEIYIVSCWLKSGSTGSVVSANITLSGTPSNKALNLSLTGFGFGASTTLIQAH</sequence>
<evidence type="ECO:0000313" key="2">
    <source>
        <dbReference type="EMBL" id="CAF4406388.1"/>
    </source>
</evidence>
<feature type="compositionally biased region" description="Low complexity" evidence="1">
    <location>
        <begin position="62"/>
        <end position="71"/>
    </location>
</feature>
<proteinExistence type="predicted"/>
<feature type="region of interest" description="Disordered" evidence="1">
    <location>
        <begin position="114"/>
        <end position="135"/>
    </location>
</feature>
<feature type="region of interest" description="Disordered" evidence="1">
    <location>
        <begin position="45"/>
        <end position="71"/>
    </location>
</feature>
<evidence type="ECO:0000256" key="1">
    <source>
        <dbReference type="SAM" id="MobiDB-lite"/>
    </source>
</evidence>
<feature type="region of interest" description="Disordered" evidence="1">
    <location>
        <begin position="1"/>
        <end position="33"/>
    </location>
</feature>
<protein>
    <submittedName>
        <fullName evidence="2">Uncharacterized protein</fullName>
    </submittedName>
</protein>
<reference evidence="2" key="1">
    <citation type="submission" date="2021-02" db="EMBL/GenBank/DDBJ databases">
        <authorList>
            <person name="Nowell W R."/>
        </authorList>
    </citation>
    <scope>NUCLEOTIDE SEQUENCE</scope>
</reference>
<evidence type="ECO:0000313" key="3">
    <source>
        <dbReference type="Proteomes" id="UP000663873"/>
    </source>
</evidence>
<comment type="caution">
    <text evidence="2">The sequence shown here is derived from an EMBL/GenBank/DDBJ whole genome shotgun (WGS) entry which is preliminary data.</text>
</comment>
<dbReference type="AlphaFoldDB" id="A0A820PQE3"/>